<dbReference type="EMBL" id="CALTRL010005790">
    <property type="protein sequence ID" value="CAH7686359.1"/>
    <property type="molecule type" value="Genomic_DNA"/>
</dbReference>
<sequence length="340" mass="37807">MVITTTRLGLPSDLTHRSNTNKNPVQNWVFLQGATDLPANTACKELLYHMLQLEAGPYRGFKHFSAPKTKTGKLCRIFIAEYTSPNPSPPVTAGGYADSKKCNHRAYYSTLSAALQILDRQIHQASGLFIIHNQHVDNMIPVEGDHQGAHLAKIYSRFSRILNSNATMASTLQDLADGTFGANNNILGCVAHAINPAAKVAFEKFGNSLPYNEDIDESDEYNWQSMGAAQMSFANLVLQPNSESINLNLELSKISFLAKAINKSCQMKELFLKYIELYEEPETASTKCKGLVFNVKTQWNSTYSMLGRAHLHRKSYNQMCLIPADPSVFRTPESCHNVAL</sequence>
<proteinExistence type="predicted"/>
<accession>A0AAV0BJ55</accession>
<dbReference type="AlphaFoldDB" id="A0AAV0BJ55"/>
<evidence type="ECO:0000313" key="1">
    <source>
        <dbReference type="EMBL" id="CAH7686359.1"/>
    </source>
</evidence>
<gene>
    <name evidence="1" type="ORF">PPACK8108_LOCUS21000</name>
</gene>
<protein>
    <submittedName>
        <fullName evidence="1">Uncharacterized protein</fullName>
    </submittedName>
</protein>
<dbReference type="Proteomes" id="UP001153365">
    <property type="component" value="Unassembled WGS sequence"/>
</dbReference>
<organism evidence="1 2">
    <name type="scientific">Phakopsora pachyrhizi</name>
    <name type="common">Asian soybean rust disease fungus</name>
    <dbReference type="NCBI Taxonomy" id="170000"/>
    <lineage>
        <taxon>Eukaryota</taxon>
        <taxon>Fungi</taxon>
        <taxon>Dikarya</taxon>
        <taxon>Basidiomycota</taxon>
        <taxon>Pucciniomycotina</taxon>
        <taxon>Pucciniomycetes</taxon>
        <taxon>Pucciniales</taxon>
        <taxon>Phakopsoraceae</taxon>
        <taxon>Phakopsora</taxon>
    </lineage>
</organism>
<reference evidence="1" key="1">
    <citation type="submission" date="2022-06" db="EMBL/GenBank/DDBJ databases">
        <authorList>
            <consortium name="SYNGENTA / RWTH Aachen University"/>
        </authorList>
    </citation>
    <scope>NUCLEOTIDE SEQUENCE</scope>
</reference>
<comment type="caution">
    <text evidence="1">The sequence shown here is derived from an EMBL/GenBank/DDBJ whole genome shotgun (WGS) entry which is preliminary data.</text>
</comment>
<keyword evidence="2" id="KW-1185">Reference proteome</keyword>
<name>A0AAV0BJ55_PHAPC</name>
<evidence type="ECO:0000313" key="2">
    <source>
        <dbReference type="Proteomes" id="UP001153365"/>
    </source>
</evidence>